<gene>
    <name evidence="2" type="ORF">M407DRAFT_246123</name>
</gene>
<keyword evidence="3" id="KW-1185">Reference proteome</keyword>
<evidence type="ECO:0000313" key="2">
    <source>
        <dbReference type="EMBL" id="KIO19576.1"/>
    </source>
</evidence>
<dbReference type="HOGENOM" id="CLU_940710_0_0_1"/>
<organism evidence="2 3">
    <name type="scientific">Tulasnella calospora MUT 4182</name>
    <dbReference type="NCBI Taxonomy" id="1051891"/>
    <lineage>
        <taxon>Eukaryota</taxon>
        <taxon>Fungi</taxon>
        <taxon>Dikarya</taxon>
        <taxon>Basidiomycota</taxon>
        <taxon>Agaricomycotina</taxon>
        <taxon>Agaricomycetes</taxon>
        <taxon>Cantharellales</taxon>
        <taxon>Tulasnellaceae</taxon>
        <taxon>Tulasnella</taxon>
    </lineage>
</organism>
<feature type="compositionally biased region" description="Acidic residues" evidence="1">
    <location>
        <begin position="164"/>
        <end position="182"/>
    </location>
</feature>
<feature type="region of interest" description="Disordered" evidence="1">
    <location>
        <begin position="163"/>
        <end position="206"/>
    </location>
</feature>
<dbReference type="OrthoDB" id="3269273at2759"/>
<evidence type="ECO:0000256" key="1">
    <source>
        <dbReference type="SAM" id="MobiDB-lite"/>
    </source>
</evidence>
<dbReference type="Proteomes" id="UP000054248">
    <property type="component" value="Unassembled WGS sequence"/>
</dbReference>
<dbReference type="EMBL" id="KN823214">
    <property type="protein sequence ID" value="KIO19576.1"/>
    <property type="molecule type" value="Genomic_DNA"/>
</dbReference>
<protein>
    <submittedName>
        <fullName evidence="2">Uncharacterized protein</fullName>
    </submittedName>
</protein>
<name>A0A0C3Q6S9_9AGAM</name>
<sequence length="296" mass="33486">MNRIANYNSQLDRLTILINQLAARLETSFELTPMQKTNLASIVKDVMVQKSRASYRDMYLDVLTVVNAEALSLGLASLSDANKKKLTTYIKRTCSTYRNSFRREILHSVKGGKTRCSLSQFLFRIGQGDWFRTPADRDSPRLRVQFAIYRRLAFDNHHIISSESNEDGDCDDGYPSDGDDDEERPRKRARTSTGSAPTPRRGKRKTSSPAWWDFVAQWFMERRKEWGLDMNSNGWSQYIHDTMAWERANFPEPAVFETTNATPGPSTSSTQGIFGALYTSSSSSGPSAFTFTPPSA</sequence>
<reference evidence="2 3" key="1">
    <citation type="submission" date="2014-04" db="EMBL/GenBank/DDBJ databases">
        <authorList>
            <consortium name="DOE Joint Genome Institute"/>
            <person name="Kuo A."/>
            <person name="Girlanda M."/>
            <person name="Perotto S."/>
            <person name="Kohler A."/>
            <person name="Nagy L.G."/>
            <person name="Floudas D."/>
            <person name="Copeland A."/>
            <person name="Barry K.W."/>
            <person name="Cichocki N."/>
            <person name="Veneault-Fourrey C."/>
            <person name="LaButti K."/>
            <person name="Lindquist E.A."/>
            <person name="Lipzen A."/>
            <person name="Lundell T."/>
            <person name="Morin E."/>
            <person name="Murat C."/>
            <person name="Sun H."/>
            <person name="Tunlid A."/>
            <person name="Henrissat B."/>
            <person name="Grigoriev I.V."/>
            <person name="Hibbett D.S."/>
            <person name="Martin F."/>
            <person name="Nordberg H.P."/>
            <person name="Cantor M.N."/>
            <person name="Hua S.X."/>
        </authorList>
    </citation>
    <scope>NUCLEOTIDE SEQUENCE [LARGE SCALE GENOMIC DNA]</scope>
    <source>
        <strain evidence="2 3">MUT 4182</strain>
    </source>
</reference>
<reference evidence="3" key="2">
    <citation type="submission" date="2015-01" db="EMBL/GenBank/DDBJ databases">
        <title>Evolutionary Origins and Diversification of the Mycorrhizal Mutualists.</title>
        <authorList>
            <consortium name="DOE Joint Genome Institute"/>
            <consortium name="Mycorrhizal Genomics Consortium"/>
            <person name="Kohler A."/>
            <person name="Kuo A."/>
            <person name="Nagy L.G."/>
            <person name="Floudas D."/>
            <person name="Copeland A."/>
            <person name="Barry K.W."/>
            <person name="Cichocki N."/>
            <person name="Veneault-Fourrey C."/>
            <person name="LaButti K."/>
            <person name="Lindquist E.A."/>
            <person name="Lipzen A."/>
            <person name="Lundell T."/>
            <person name="Morin E."/>
            <person name="Murat C."/>
            <person name="Riley R."/>
            <person name="Ohm R."/>
            <person name="Sun H."/>
            <person name="Tunlid A."/>
            <person name="Henrissat B."/>
            <person name="Grigoriev I.V."/>
            <person name="Hibbett D.S."/>
            <person name="Martin F."/>
        </authorList>
    </citation>
    <scope>NUCLEOTIDE SEQUENCE [LARGE SCALE GENOMIC DNA]</scope>
    <source>
        <strain evidence="3">MUT 4182</strain>
    </source>
</reference>
<proteinExistence type="predicted"/>
<evidence type="ECO:0000313" key="3">
    <source>
        <dbReference type="Proteomes" id="UP000054248"/>
    </source>
</evidence>
<dbReference type="AlphaFoldDB" id="A0A0C3Q6S9"/>
<accession>A0A0C3Q6S9</accession>